<dbReference type="InterPro" id="IPR001457">
    <property type="entry name" value="NADH_UbQ/plastoQ_OxRdtase_su6"/>
</dbReference>
<dbReference type="Proteomes" id="UP000234560">
    <property type="component" value="Chromosome"/>
</dbReference>
<dbReference type="KEGG" id="cpyr:CYJ47_05000"/>
<dbReference type="NCBIfam" id="NF005165">
    <property type="entry name" value="PRK06638.1-5"/>
    <property type="match status" value="1"/>
</dbReference>
<keyword evidence="2" id="KW-0560">Oxidoreductase</keyword>
<reference evidence="2" key="2">
    <citation type="submission" date="2023-10" db="EMBL/GenBank/DDBJ databases">
        <authorList>
            <person name="Choi B."/>
        </authorList>
    </citation>
    <scope>NUCLEOTIDE SEQUENCE</scope>
    <source>
        <strain evidence="2">UMB0763</strain>
    </source>
</reference>
<accession>A0AAF1BZW1</accession>
<dbReference type="PANTHER" id="PTHR33269">
    <property type="entry name" value="NADH-UBIQUINONE OXIDOREDUCTASE CHAIN 6"/>
    <property type="match status" value="1"/>
</dbReference>
<name>A0AAF1BZW1_9CORY</name>
<dbReference type="Gene3D" id="1.20.120.1200">
    <property type="entry name" value="NADH-ubiquinone/plastoquinone oxidoreductase chain 6, subunit NuoJ"/>
    <property type="match status" value="1"/>
</dbReference>
<dbReference type="GO" id="GO:0048038">
    <property type="term" value="F:quinone binding"/>
    <property type="evidence" value="ECO:0007669"/>
    <property type="project" value="UniProtKB-UniRule"/>
</dbReference>
<sequence>MIQLAAHQSLLAAGEVATAYQGFGLFGQICSWILAAAIIASAIGMVMCKELIHSALCLLFVMVGVAVEYATMGAPFVFVVQIVVYAGAVMVMMLFIVMMVGARGEAADGDNPAPASQRIVSGIAATALFALIGIAVNMSLTSGPQGMAEANAEHGGNIAGLGVEIFNKYVVAFEVLSALLIVAAVGAMIMIFRVRAVKRSSQRELSKARFRAYKEHGTNVGPLAGSGVYADSNAMDVPALLPDGSELKDSVNPVLYERDEVDPTSGFVNATKRTYASLDKQSEGEE</sequence>
<feature type="transmembrane region" description="Helical" evidence="1">
    <location>
        <begin position="29"/>
        <end position="48"/>
    </location>
</feature>
<comment type="similarity">
    <text evidence="1">Belongs to the complex I subunit 6 family.</text>
</comment>
<dbReference type="EC" id="7.1.1.-" evidence="1"/>
<reference evidence="2" key="1">
    <citation type="submission" date="2017-12" db="EMBL/GenBank/DDBJ databases">
        <authorList>
            <person name="Thomas-White K."/>
            <person name="Wolfe A.J."/>
        </authorList>
    </citation>
    <scope>NUCLEOTIDE SEQUENCE</scope>
    <source>
        <strain evidence="2">UMB0763</strain>
    </source>
</reference>
<comment type="catalytic activity">
    <reaction evidence="1">
        <text>a quinone + NADH + 5 H(+)(in) = a quinol + NAD(+) + 4 H(+)(out)</text>
        <dbReference type="Rhea" id="RHEA:57888"/>
        <dbReference type="ChEBI" id="CHEBI:15378"/>
        <dbReference type="ChEBI" id="CHEBI:24646"/>
        <dbReference type="ChEBI" id="CHEBI:57540"/>
        <dbReference type="ChEBI" id="CHEBI:57945"/>
        <dbReference type="ChEBI" id="CHEBI:132124"/>
    </reaction>
</comment>
<evidence type="ECO:0000313" key="3">
    <source>
        <dbReference type="Proteomes" id="UP000234560"/>
    </source>
</evidence>
<dbReference type="RefSeq" id="WP_016457699.1">
    <property type="nucleotide sequence ID" value="NZ_CAMIHY010000013.1"/>
</dbReference>
<comment type="subcellular location">
    <subcellularLocation>
        <location evidence="1">Cell membrane</location>
        <topology evidence="1">Multi-pass membrane protein</topology>
    </subcellularLocation>
</comment>
<dbReference type="EMBL" id="CP136958">
    <property type="protein sequence ID" value="WOT03125.1"/>
    <property type="molecule type" value="Genomic_DNA"/>
</dbReference>
<gene>
    <name evidence="2" type="ORF">CYJ47_05000</name>
</gene>
<dbReference type="InterPro" id="IPR042106">
    <property type="entry name" value="Nuo/plastoQ_OxRdtase_6_NuoJ"/>
</dbReference>
<dbReference type="GO" id="GO:0008137">
    <property type="term" value="F:NADH dehydrogenase (ubiquinone) activity"/>
    <property type="evidence" value="ECO:0007669"/>
    <property type="project" value="UniProtKB-UniRule"/>
</dbReference>
<evidence type="ECO:0000256" key="1">
    <source>
        <dbReference type="RuleBase" id="RU004429"/>
    </source>
</evidence>
<feature type="transmembrane region" description="Helical" evidence="1">
    <location>
        <begin position="78"/>
        <end position="98"/>
    </location>
</feature>
<dbReference type="GO" id="GO:0016491">
    <property type="term" value="F:oxidoreductase activity"/>
    <property type="evidence" value="ECO:0007669"/>
    <property type="project" value="UniProtKB-KW"/>
</dbReference>
<dbReference type="AlphaFoldDB" id="A0AAF1BZW1"/>
<dbReference type="Pfam" id="PF00499">
    <property type="entry name" value="Oxidored_q3"/>
    <property type="match status" value="1"/>
</dbReference>
<organism evidence="2 3">
    <name type="scientific">Corynebacterium pyruviciproducens</name>
    <dbReference type="NCBI Taxonomy" id="598660"/>
    <lineage>
        <taxon>Bacteria</taxon>
        <taxon>Bacillati</taxon>
        <taxon>Actinomycetota</taxon>
        <taxon>Actinomycetes</taxon>
        <taxon>Mycobacteriales</taxon>
        <taxon>Corynebacteriaceae</taxon>
        <taxon>Corynebacterium</taxon>
    </lineage>
</organism>
<feature type="transmembrane region" description="Helical" evidence="1">
    <location>
        <begin position="119"/>
        <end position="140"/>
    </location>
</feature>
<evidence type="ECO:0000313" key="2">
    <source>
        <dbReference type="EMBL" id="WOT03125.1"/>
    </source>
</evidence>
<protein>
    <recommendedName>
        <fullName evidence="1">NADH-quinone oxidoreductase subunit J</fullName>
        <ecNumber evidence="1">7.1.1.-</ecNumber>
    </recommendedName>
</protein>
<proteinExistence type="inferred from homology"/>
<keyword evidence="1" id="KW-0520">NAD</keyword>
<feature type="transmembrane region" description="Helical" evidence="1">
    <location>
        <begin position="169"/>
        <end position="192"/>
    </location>
</feature>
<feature type="transmembrane region" description="Helical" evidence="1">
    <location>
        <begin position="55"/>
        <end position="72"/>
    </location>
</feature>
<dbReference type="GO" id="GO:0005886">
    <property type="term" value="C:plasma membrane"/>
    <property type="evidence" value="ECO:0007669"/>
    <property type="project" value="UniProtKB-SubCell"/>
</dbReference>
<dbReference type="PANTHER" id="PTHR33269:SF19">
    <property type="entry name" value="NADH-QUINONE OXIDOREDUCTASE SUBUNIT J"/>
    <property type="match status" value="1"/>
</dbReference>
<keyword evidence="1" id="KW-0874">Quinone</keyword>
<keyword evidence="1" id="KW-1133">Transmembrane helix</keyword>
<keyword evidence="1" id="KW-0472">Membrane</keyword>
<comment type="function">
    <text evidence="1">NDH-1 shuttles electrons from NADH, via FMN and iron-sulfur (Fe-S) centers, to quinones in the respiratory chain. Couples the redox reaction to proton translocation (for every two electrons transferred, four hydrogen ions are translocated across the cytoplasmic membrane), and thus conserves the redox energy in a proton gradient.</text>
</comment>
<keyword evidence="1" id="KW-0812">Transmembrane</keyword>
<keyword evidence="1" id="KW-1003">Cell membrane</keyword>